<reference evidence="5 6" key="1">
    <citation type="submission" date="2019-08" db="EMBL/GenBank/DDBJ databases">
        <title>Draft genome sequences of two oriental melons (Cucumis melo L. var makuwa).</title>
        <authorList>
            <person name="Kwon S.-Y."/>
        </authorList>
    </citation>
    <scope>NUCLEOTIDE SEQUENCE [LARGE SCALE GENOMIC DNA]</scope>
    <source>
        <strain evidence="6">cv. Chang Bougi</strain>
        <strain evidence="5">cv. SW 3</strain>
        <tissue evidence="3">Leaf</tissue>
    </source>
</reference>
<evidence type="ECO:0000256" key="2">
    <source>
        <dbReference type="SAM" id="MobiDB-lite"/>
    </source>
</evidence>
<feature type="coiled-coil region" evidence="1">
    <location>
        <begin position="235"/>
        <end position="262"/>
    </location>
</feature>
<organism evidence="3 5">
    <name type="scientific">Cucumis melo var. makuwa</name>
    <name type="common">Oriental melon</name>
    <dbReference type="NCBI Taxonomy" id="1194695"/>
    <lineage>
        <taxon>Eukaryota</taxon>
        <taxon>Viridiplantae</taxon>
        <taxon>Streptophyta</taxon>
        <taxon>Embryophyta</taxon>
        <taxon>Tracheophyta</taxon>
        <taxon>Spermatophyta</taxon>
        <taxon>Magnoliopsida</taxon>
        <taxon>eudicotyledons</taxon>
        <taxon>Gunneridae</taxon>
        <taxon>Pentapetalae</taxon>
        <taxon>rosids</taxon>
        <taxon>fabids</taxon>
        <taxon>Cucurbitales</taxon>
        <taxon>Cucurbitaceae</taxon>
        <taxon>Benincaseae</taxon>
        <taxon>Cucumis</taxon>
    </lineage>
</organism>
<dbReference type="EMBL" id="SSTE01008862">
    <property type="protein sequence ID" value="KAA0054114.1"/>
    <property type="molecule type" value="Genomic_DNA"/>
</dbReference>
<evidence type="ECO:0000313" key="6">
    <source>
        <dbReference type="Proteomes" id="UP000321947"/>
    </source>
</evidence>
<protein>
    <submittedName>
        <fullName evidence="3">Gag-pol polyprotein</fullName>
    </submittedName>
</protein>
<dbReference type="Proteomes" id="UP000321393">
    <property type="component" value="Unassembled WGS sequence"/>
</dbReference>
<evidence type="ECO:0000313" key="3">
    <source>
        <dbReference type="EMBL" id="KAA0054114.1"/>
    </source>
</evidence>
<dbReference type="EMBL" id="SSTD01001735">
    <property type="protein sequence ID" value="TYK29404.1"/>
    <property type="molecule type" value="Genomic_DNA"/>
</dbReference>
<name>A0A5A7UFY2_CUCMM</name>
<gene>
    <name evidence="4" type="ORF">E5676_scaffold2277G00240</name>
    <name evidence="3" type="ORF">E6C27_scaffold131G00230</name>
</gene>
<keyword evidence="1" id="KW-0175">Coiled coil</keyword>
<comment type="caution">
    <text evidence="3">The sequence shown here is derived from an EMBL/GenBank/DDBJ whole genome shotgun (WGS) entry which is preliminary data.</text>
</comment>
<dbReference type="AlphaFoldDB" id="A0A5A7UFY2"/>
<feature type="region of interest" description="Disordered" evidence="2">
    <location>
        <begin position="68"/>
        <end position="97"/>
    </location>
</feature>
<evidence type="ECO:0000313" key="4">
    <source>
        <dbReference type="EMBL" id="TYK29404.1"/>
    </source>
</evidence>
<dbReference type="Proteomes" id="UP000321947">
    <property type="component" value="Unassembled WGS sequence"/>
</dbReference>
<evidence type="ECO:0000313" key="5">
    <source>
        <dbReference type="Proteomes" id="UP000321393"/>
    </source>
</evidence>
<evidence type="ECO:0000256" key="1">
    <source>
        <dbReference type="SAM" id="Coils"/>
    </source>
</evidence>
<accession>A0A5A7UFY2</accession>
<proteinExistence type="predicted"/>
<sequence length="300" mass="34743">MKLDKLFGSLQTLELHFGEGRSKRKTGIALTSMKEEVIEESKVSGNEESLAKSIVLLTKQVAKIKSQFHNHVGGQRSSRDSSSTRHPKRSSSFSSFRLYRRKDHERDEKDYGCSKFEKNSKGIRCHEFEGFVHIQTECSTYLKRKKKSLVVTLSDDDDYSESDEEEVRRALISISTTKEGAMENVNDHQQRSISNEPLSESTLKRKWEKDRVTIAHQQDRIQYLMKENQSFLLPITTFKAELKEARNQFDELLKSIKMLTNGTHKLDELLDQGKKCNDKRGLGFSERRSDRNENKTVVCW</sequence>